<keyword evidence="2" id="KW-1185">Reference proteome</keyword>
<evidence type="ECO:0000313" key="1">
    <source>
        <dbReference type="EMBL" id="RAV21371.1"/>
    </source>
</evidence>
<accession>A0A329MN40</accession>
<dbReference type="OrthoDB" id="43070at2"/>
<evidence type="ECO:0000313" key="2">
    <source>
        <dbReference type="Proteomes" id="UP000250369"/>
    </source>
</evidence>
<reference evidence="1 2" key="1">
    <citation type="journal article" date="2009" name="Int. J. Syst. Evol. Microbiol.">
        <title>Paenibacillus contaminans sp. nov., isolated from a contaminated laboratory plate.</title>
        <authorList>
            <person name="Chou J.H."/>
            <person name="Lee J.H."/>
            <person name="Lin M.C."/>
            <person name="Chang P.S."/>
            <person name="Arun A.B."/>
            <person name="Young C.C."/>
            <person name="Chen W.M."/>
        </authorList>
    </citation>
    <scope>NUCLEOTIDE SEQUENCE [LARGE SCALE GENOMIC DNA]</scope>
    <source>
        <strain evidence="1 2">CKOBP-6</strain>
    </source>
</reference>
<dbReference type="EMBL" id="QMFB01000005">
    <property type="protein sequence ID" value="RAV21371.1"/>
    <property type="molecule type" value="Genomic_DNA"/>
</dbReference>
<sequence>MNSRIQSVVQTRDNLVEIKLADSSDYISCQVTVQTDDGVWSNASLYPELDAEYVLNGCCFLWNQAQTAGTVRLYGRKSPVFYWNPYLDTGMRTGAIELKIVLLTEAETIEERVTVQLENTGVRYFDSWDVYLGENGSEGPQYGQGKWKVAKDGAKRTVSMGSREFLPPIRVPLDLAGEYDIYFGFPNGGGRFLAKTGDEPFARFMTPGNSMDLTVNDFLGKLNKEIFWKRQTINSRHAYLELAQLQETVADHYEFGCLAYIKLVPCSEESGSAGSPDAKRPKELVLFYEPYSYSLHGFHDAETMNGVMLEEFMALKPTEITCQTVRIGMKSLHHSKHIGRIDKPARTDENTVIDDPVKLVASCDILRESVRGVQGRNVRLTANIGMNRPYVWLPEISERFVSDNPHLLENGYFDYEREEVREYAMRIIAELIGEYDIDGLVFDYMRSDANQTAETLVEIISRTKRLLQDKETRTGQKLELKARIPADQIVYYEAMKLCTANGYIDGIIPSNLVASEPLPPVEHYVRLCRGSEVKVYGCIDGWRLPLGGEARAGNLQISHSPQNIADYLERYDRLGVDGIFVYQADQVTGNPYLTRIFDRLQG</sequence>
<name>A0A329MN40_9BACL</name>
<organism evidence="1 2">
    <name type="scientific">Paenibacillus contaminans</name>
    <dbReference type="NCBI Taxonomy" id="450362"/>
    <lineage>
        <taxon>Bacteria</taxon>
        <taxon>Bacillati</taxon>
        <taxon>Bacillota</taxon>
        <taxon>Bacilli</taxon>
        <taxon>Bacillales</taxon>
        <taxon>Paenibacillaceae</taxon>
        <taxon>Paenibacillus</taxon>
    </lineage>
</organism>
<dbReference type="AlphaFoldDB" id="A0A329MN40"/>
<dbReference type="RefSeq" id="WP_113031075.1">
    <property type="nucleotide sequence ID" value="NZ_QMFB01000005.1"/>
</dbReference>
<gene>
    <name evidence="1" type="ORF">DQG23_12005</name>
</gene>
<comment type="caution">
    <text evidence="1">The sequence shown here is derived from an EMBL/GenBank/DDBJ whole genome shotgun (WGS) entry which is preliminary data.</text>
</comment>
<dbReference type="Proteomes" id="UP000250369">
    <property type="component" value="Unassembled WGS sequence"/>
</dbReference>
<proteinExistence type="predicted"/>
<protein>
    <recommendedName>
        <fullName evidence="3">Glycosyl hydrolase-like 10 domain-containing protein</fullName>
    </recommendedName>
</protein>
<evidence type="ECO:0008006" key="3">
    <source>
        <dbReference type="Google" id="ProtNLM"/>
    </source>
</evidence>